<evidence type="ECO:0000256" key="3">
    <source>
        <dbReference type="ARBA" id="ARBA00022741"/>
    </source>
</evidence>
<dbReference type="Pfam" id="PF00176">
    <property type="entry name" value="SNF2-rel_dom"/>
    <property type="match status" value="1"/>
</dbReference>
<dbReference type="InterPro" id="IPR000953">
    <property type="entry name" value="Chromo/chromo_shadow_dom"/>
</dbReference>
<gene>
    <name evidence="10" type="ORF">TVAG_478690</name>
</gene>
<dbReference type="STRING" id="5722.A2DZY5"/>
<dbReference type="Pfam" id="PF00271">
    <property type="entry name" value="Helicase_C"/>
    <property type="match status" value="1"/>
</dbReference>
<dbReference type="GO" id="GO:0005524">
    <property type="term" value="F:ATP binding"/>
    <property type="evidence" value="ECO:0007669"/>
    <property type="project" value="UniProtKB-KW"/>
</dbReference>
<keyword evidence="2" id="KW-0677">Repeat</keyword>
<feature type="domain" description="Helicase C-terminal" evidence="9">
    <location>
        <begin position="512"/>
        <end position="672"/>
    </location>
</feature>
<dbReference type="EMBL" id="DS113276">
    <property type="protein sequence ID" value="EAY14044.1"/>
    <property type="molecule type" value="Genomic_DNA"/>
</dbReference>
<organism evidence="10 11">
    <name type="scientific">Trichomonas vaginalis (strain ATCC PRA-98 / G3)</name>
    <dbReference type="NCBI Taxonomy" id="412133"/>
    <lineage>
        <taxon>Eukaryota</taxon>
        <taxon>Metamonada</taxon>
        <taxon>Parabasalia</taxon>
        <taxon>Trichomonadida</taxon>
        <taxon>Trichomonadidae</taxon>
        <taxon>Trichomonas</taxon>
    </lineage>
</organism>
<dbReference type="GO" id="GO:0003682">
    <property type="term" value="F:chromatin binding"/>
    <property type="evidence" value="ECO:0000318"/>
    <property type="project" value="GO_Central"/>
</dbReference>
<dbReference type="Gene3D" id="3.40.50.10810">
    <property type="entry name" value="Tandem AAA-ATPase domain"/>
    <property type="match status" value="1"/>
</dbReference>
<dbReference type="Proteomes" id="UP000001542">
    <property type="component" value="Unassembled WGS sequence"/>
</dbReference>
<evidence type="ECO:0000256" key="5">
    <source>
        <dbReference type="ARBA" id="ARBA00022840"/>
    </source>
</evidence>
<dbReference type="InParanoid" id="A2DZY5"/>
<dbReference type="GO" id="GO:0042393">
    <property type="term" value="F:histone binding"/>
    <property type="evidence" value="ECO:0000318"/>
    <property type="project" value="GO_Central"/>
</dbReference>
<keyword evidence="4" id="KW-0378">Hydrolase</keyword>
<dbReference type="Gene3D" id="3.40.50.300">
    <property type="entry name" value="P-loop containing nucleotide triphosphate hydrolases"/>
    <property type="match status" value="1"/>
</dbReference>
<feature type="compositionally biased region" description="Acidic residues" evidence="7">
    <location>
        <begin position="1"/>
        <end position="10"/>
    </location>
</feature>
<evidence type="ECO:0000256" key="7">
    <source>
        <dbReference type="SAM" id="MobiDB-lite"/>
    </source>
</evidence>
<dbReference type="PROSITE" id="PS51194">
    <property type="entry name" value="HELICASE_CTER"/>
    <property type="match status" value="1"/>
</dbReference>
<dbReference type="GO" id="GO:0016887">
    <property type="term" value="F:ATP hydrolysis activity"/>
    <property type="evidence" value="ECO:0000318"/>
    <property type="project" value="GO_Central"/>
</dbReference>
<dbReference type="VEuPathDB" id="TrichDB:TVAG_478690"/>
<dbReference type="SMART" id="SM00487">
    <property type="entry name" value="DEXDc"/>
    <property type="match status" value="1"/>
</dbReference>
<proteinExistence type="predicted"/>
<feature type="region of interest" description="Disordered" evidence="7">
    <location>
        <begin position="1"/>
        <end position="26"/>
    </location>
</feature>
<dbReference type="SMR" id="A2DZY5"/>
<dbReference type="CDD" id="cd17919">
    <property type="entry name" value="DEXHc_Snf"/>
    <property type="match status" value="1"/>
</dbReference>
<feature type="compositionally biased region" description="Low complexity" evidence="7">
    <location>
        <begin position="11"/>
        <end position="25"/>
    </location>
</feature>
<dbReference type="SMART" id="SM00298">
    <property type="entry name" value="CHROMO"/>
    <property type="match status" value="2"/>
</dbReference>
<dbReference type="OrthoDB" id="5857104at2759"/>
<reference evidence="10" key="1">
    <citation type="submission" date="2006-10" db="EMBL/GenBank/DDBJ databases">
        <authorList>
            <person name="Amadeo P."/>
            <person name="Zhao Q."/>
            <person name="Wortman J."/>
            <person name="Fraser-Liggett C."/>
            <person name="Carlton J."/>
        </authorList>
    </citation>
    <scope>NUCLEOTIDE SEQUENCE</scope>
    <source>
        <strain evidence="10">G3</strain>
    </source>
</reference>
<dbReference type="InterPro" id="IPR038718">
    <property type="entry name" value="SNF2-like_sf"/>
</dbReference>
<evidence type="ECO:0000256" key="1">
    <source>
        <dbReference type="ARBA" id="ARBA00004123"/>
    </source>
</evidence>
<keyword evidence="3" id="KW-0547">Nucleotide-binding</keyword>
<dbReference type="InterPro" id="IPR000330">
    <property type="entry name" value="SNF2_N"/>
</dbReference>
<keyword evidence="6" id="KW-0539">Nucleus</keyword>
<dbReference type="GO" id="GO:0005634">
    <property type="term" value="C:nucleus"/>
    <property type="evidence" value="ECO:0000318"/>
    <property type="project" value="GO_Central"/>
</dbReference>
<protein>
    <submittedName>
        <fullName evidence="10">SNF2 family N-terminal domain containing protein</fullName>
    </submittedName>
</protein>
<dbReference type="SUPFAM" id="SSF54160">
    <property type="entry name" value="Chromo domain-like"/>
    <property type="match status" value="2"/>
</dbReference>
<evidence type="ECO:0000256" key="6">
    <source>
        <dbReference type="ARBA" id="ARBA00023242"/>
    </source>
</evidence>
<dbReference type="InterPro" id="IPR014001">
    <property type="entry name" value="Helicase_ATP-bd"/>
</dbReference>
<accession>A2DZY5</accession>
<dbReference type="RefSeq" id="XP_001326267.1">
    <property type="nucleotide sequence ID" value="XM_001326232.1"/>
</dbReference>
<dbReference type="GO" id="GO:0003677">
    <property type="term" value="F:DNA binding"/>
    <property type="evidence" value="ECO:0000318"/>
    <property type="project" value="GO_Central"/>
</dbReference>
<sequence length="1325" mass="153808">MSDGSSEFEPDSYSSGSSSSESTDNSEVDKIIGINIPELDTSNPNLKFFVKLKDKAYKYCDWMSSSSISNLNPRKVKVFEEKCSFGLFPVDFIENLYKPTRVDFEKEFLIPQKILAKQKIKNEGKKYLVLWGKLQIKDATWESDPPQELIDQYKKILSTTHVPPIYQHKLDSSIQFTNNTMLFSNNNQLKNYQYVGVQWLFDKWKIQKGGILADEMGMGKTIQALALMQTLKFFFKVKGPFLVICPLSTAFNWQKECNAWTNLNSIVYTGNDESRNTIKNFCIFNEKSKDKKMKVELIIVPYDNAIRDISFFQKFRFAVQFIDEAHRLKSYHSKTYQALSKIPTHCSFLLTGTPIQNDLEELISLLHFIDPTAFSNIEELASKYNTSDFDQMKELSSLLENYILRRKKDTFEKSIKPKEEIVINVELTHEQRLIYKLLLDDHRDELLQTLGTSSLTSFKNISMELRKICNHPFLTHETLVKEQYKQRKGINREMTEQEDMESLVGVSGKMILLDKLLPKLKEGGHKVLIFSQMTKVLDIIQRFLDWRNFHYERLDGSVSVERRSESIERFTTFDDSFVFLLSTRAGGQGINLTVADTVIIYDSDWNPQNDIQAMARCHRIGQDKEVKVYRLITKNSYEEEMFERASMKLGLDKVITDGFDDSNLNAEQMDMMLRKGAYYILKDQDDDAIDKFCAEDIDQILLRRTKTVVDHATDSKLSKISFDTNENEVDFGADNFWSQFFTSSADTPLGKRRNRPVNVYAPAEKLMKKKEFKVVFPQIKDSGLISAIASVDNGNDKDFNYKAVSIIYYLCNTEEEFSDDEDLQSYKKKNSEKPKFDMSRFDIYKTFYRKIIKNINCSKTIDENIPDYLPFSDQLFMYSYFKNDPDFDKLVNSIYLIDMTRLVVCYSNYLIDNGLFNFGNSFQVEPQWTSCHDYVLLYQKMSKENIISMLDKITPQRAFNWPSNPVILHRQEILFFEIQCLIPKNFFTLQNPFSPKQFYDHMQVKHETMKENQVRRLMRAMYFFPIDNIKILIERYILLTKLSYRSEIIRRYVFMLFKKCNFELQDVDLTDISIAELNWIPKNAIESLSKQLKILRKLPELVSNIDVNMTNLTPTLHGKFPSWWKPENTVSLFKYIAKNGFYSVTGLSVMTDFKGIFNGGSEKFQAHITNEATRMIPHFPENIKALSFLEKMNVWIGVIHCVVENAAKINSAGILKKYTPSINVNVVGVPNDDGVPIGYSATRCIKNSLYFLSIEEGPLFKIKFNGKVYSSPNLSECYCSLLLSLPEKEAEPLFDMSSITFFGLNAPIFVTMLQLSAMQSKEKKN</sequence>
<dbReference type="CDD" id="cd18793">
    <property type="entry name" value="SF2_C_SNF"/>
    <property type="match status" value="1"/>
</dbReference>
<dbReference type="InterPro" id="IPR016197">
    <property type="entry name" value="Chromo-like_dom_sf"/>
</dbReference>
<evidence type="ECO:0000256" key="2">
    <source>
        <dbReference type="ARBA" id="ARBA00022737"/>
    </source>
</evidence>
<dbReference type="SMART" id="SM00490">
    <property type="entry name" value="HELICc"/>
    <property type="match status" value="1"/>
</dbReference>
<dbReference type="GO" id="GO:0140658">
    <property type="term" value="F:ATP-dependent chromatin remodeler activity"/>
    <property type="evidence" value="ECO:0000318"/>
    <property type="project" value="GO_Central"/>
</dbReference>
<dbReference type="VEuPathDB" id="TrichDB:TVAGG3_0536170"/>
<dbReference type="InterPro" id="IPR027417">
    <property type="entry name" value="P-loop_NTPase"/>
</dbReference>
<feature type="domain" description="Helicase ATP-binding" evidence="8">
    <location>
        <begin position="201"/>
        <end position="372"/>
    </location>
</feature>
<dbReference type="PANTHER" id="PTHR45623:SF17">
    <property type="entry name" value="CHROMODOMAIN-HELICASE-DNA-BINDING PROTEIN 3-RELATED"/>
    <property type="match status" value="1"/>
</dbReference>
<evidence type="ECO:0000313" key="10">
    <source>
        <dbReference type="EMBL" id="EAY14044.1"/>
    </source>
</evidence>
<evidence type="ECO:0000259" key="9">
    <source>
        <dbReference type="PROSITE" id="PS51194"/>
    </source>
</evidence>
<dbReference type="InterPro" id="IPR001650">
    <property type="entry name" value="Helicase_C-like"/>
</dbReference>
<keyword evidence="5" id="KW-0067">ATP-binding</keyword>
<dbReference type="GO" id="GO:0000785">
    <property type="term" value="C:chromatin"/>
    <property type="evidence" value="ECO:0000318"/>
    <property type="project" value="GO_Central"/>
</dbReference>
<reference evidence="10" key="2">
    <citation type="journal article" date="2007" name="Science">
        <title>Draft genome sequence of the sexually transmitted pathogen Trichomonas vaginalis.</title>
        <authorList>
            <person name="Carlton J.M."/>
            <person name="Hirt R.P."/>
            <person name="Silva J.C."/>
            <person name="Delcher A.L."/>
            <person name="Schatz M."/>
            <person name="Zhao Q."/>
            <person name="Wortman J.R."/>
            <person name="Bidwell S.L."/>
            <person name="Alsmark U.C.M."/>
            <person name="Besteiro S."/>
            <person name="Sicheritz-Ponten T."/>
            <person name="Noel C.J."/>
            <person name="Dacks J.B."/>
            <person name="Foster P.G."/>
            <person name="Simillion C."/>
            <person name="Van de Peer Y."/>
            <person name="Miranda-Saavedra D."/>
            <person name="Barton G.J."/>
            <person name="Westrop G.D."/>
            <person name="Mueller S."/>
            <person name="Dessi D."/>
            <person name="Fiori P.L."/>
            <person name="Ren Q."/>
            <person name="Paulsen I."/>
            <person name="Zhang H."/>
            <person name="Bastida-Corcuera F.D."/>
            <person name="Simoes-Barbosa A."/>
            <person name="Brown M.T."/>
            <person name="Hayes R.D."/>
            <person name="Mukherjee M."/>
            <person name="Okumura C.Y."/>
            <person name="Schneider R."/>
            <person name="Smith A.J."/>
            <person name="Vanacova S."/>
            <person name="Villalvazo M."/>
            <person name="Haas B.J."/>
            <person name="Pertea M."/>
            <person name="Feldblyum T.V."/>
            <person name="Utterback T.R."/>
            <person name="Shu C.L."/>
            <person name="Osoegawa K."/>
            <person name="de Jong P.J."/>
            <person name="Hrdy I."/>
            <person name="Horvathova L."/>
            <person name="Zubacova Z."/>
            <person name="Dolezal P."/>
            <person name="Malik S.B."/>
            <person name="Logsdon J.M. Jr."/>
            <person name="Henze K."/>
            <person name="Gupta A."/>
            <person name="Wang C.C."/>
            <person name="Dunne R.L."/>
            <person name="Upcroft J.A."/>
            <person name="Upcroft P."/>
            <person name="White O."/>
            <person name="Salzberg S.L."/>
            <person name="Tang P."/>
            <person name="Chiu C.-H."/>
            <person name="Lee Y.-S."/>
            <person name="Embley T.M."/>
            <person name="Coombs G.H."/>
            <person name="Mottram J.C."/>
            <person name="Tachezy J."/>
            <person name="Fraser-Liggett C.M."/>
            <person name="Johnson P.J."/>
        </authorList>
    </citation>
    <scope>NUCLEOTIDE SEQUENCE [LARGE SCALE GENOMIC DNA]</scope>
    <source>
        <strain evidence="10">G3</strain>
    </source>
</reference>
<dbReference type="PANTHER" id="PTHR45623">
    <property type="entry name" value="CHROMODOMAIN-HELICASE-DNA-BINDING PROTEIN 3-RELATED-RELATED"/>
    <property type="match status" value="1"/>
</dbReference>
<dbReference type="GO" id="GO:0006338">
    <property type="term" value="P:chromatin remodeling"/>
    <property type="evidence" value="ECO:0000318"/>
    <property type="project" value="GO_Central"/>
</dbReference>
<name>A2DZY5_TRIV3</name>
<keyword evidence="11" id="KW-1185">Reference proteome</keyword>
<evidence type="ECO:0000256" key="4">
    <source>
        <dbReference type="ARBA" id="ARBA00022801"/>
    </source>
</evidence>
<dbReference type="eggNOG" id="KOG0384">
    <property type="taxonomic scope" value="Eukaryota"/>
</dbReference>
<dbReference type="PROSITE" id="PS51192">
    <property type="entry name" value="HELICASE_ATP_BIND_1"/>
    <property type="match status" value="1"/>
</dbReference>
<comment type="subcellular location">
    <subcellularLocation>
        <location evidence="1">Nucleus</location>
    </subcellularLocation>
</comment>
<dbReference type="KEGG" id="tva:4772032"/>
<evidence type="ECO:0000313" key="11">
    <source>
        <dbReference type="Proteomes" id="UP000001542"/>
    </source>
</evidence>
<evidence type="ECO:0000259" key="8">
    <source>
        <dbReference type="PROSITE" id="PS51192"/>
    </source>
</evidence>
<dbReference type="SUPFAM" id="SSF52540">
    <property type="entry name" value="P-loop containing nucleoside triphosphate hydrolases"/>
    <property type="match status" value="2"/>
</dbReference>
<dbReference type="InterPro" id="IPR049730">
    <property type="entry name" value="SNF2/RAD54-like_C"/>
</dbReference>